<dbReference type="RefSeq" id="XP_043014178.1">
    <property type="nucleotide sequence ID" value="XM_043149572.1"/>
</dbReference>
<keyword evidence="2" id="KW-1185">Reference proteome</keyword>
<protein>
    <submittedName>
        <fullName evidence="1">Uncharacterized protein</fullName>
    </submittedName>
</protein>
<evidence type="ECO:0000313" key="2">
    <source>
        <dbReference type="Proteomes" id="UP001049176"/>
    </source>
</evidence>
<sequence>MYPRPAEKLPKDPEFGFENWDDPEGAVEWNRMANYLIELKETGVFGEHHSVGDDVVSKWKSTARQNANPGARILSMLPRLGERPAPTTRLASLDF</sequence>
<dbReference type="EMBL" id="CM032182">
    <property type="protein sequence ID" value="KAG7097708.1"/>
    <property type="molecule type" value="Genomic_DNA"/>
</dbReference>
<dbReference type="OrthoDB" id="10041966at2759"/>
<evidence type="ECO:0000313" key="1">
    <source>
        <dbReference type="EMBL" id="KAG7097708.1"/>
    </source>
</evidence>
<proteinExistence type="predicted"/>
<comment type="caution">
    <text evidence="1">The sequence shown here is derived from an EMBL/GenBank/DDBJ whole genome shotgun (WGS) entry which is preliminary data.</text>
</comment>
<organism evidence="1 2">
    <name type="scientific">Marasmius oreades</name>
    <name type="common">fairy-ring Marasmius</name>
    <dbReference type="NCBI Taxonomy" id="181124"/>
    <lineage>
        <taxon>Eukaryota</taxon>
        <taxon>Fungi</taxon>
        <taxon>Dikarya</taxon>
        <taxon>Basidiomycota</taxon>
        <taxon>Agaricomycotina</taxon>
        <taxon>Agaricomycetes</taxon>
        <taxon>Agaricomycetidae</taxon>
        <taxon>Agaricales</taxon>
        <taxon>Marasmiineae</taxon>
        <taxon>Marasmiaceae</taxon>
        <taxon>Marasmius</taxon>
    </lineage>
</organism>
<reference evidence="1" key="1">
    <citation type="journal article" date="2021" name="Genome Biol. Evol.">
        <title>The assembled and annotated genome of the fairy-ring fungus Marasmius oreades.</title>
        <authorList>
            <person name="Hiltunen M."/>
            <person name="Ament-Velasquez S.L."/>
            <person name="Johannesson H."/>
        </authorList>
    </citation>
    <scope>NUCLEOTIDE SEQUENCE</scope>
    <source>
        <strain evidence="1">03SP1</strain>
    </source>
</reference>
<dbReference type="GeneID" id="66074108"/>
<accession>A0A9P8ADQ0</accession>
<name>A0A9P8ADQ0_9AGAR</name>
<gene>
    <name evidence="1" type="ORF">E1B28_005032</name>
</gene>
<dbReference type="Proteomes" id="UP001049176">
    <property type="component" value="Chromosome 2"/>
</dbReference>
<dbReference type="KEGG" id="more:E1B28_005032"/>
<dbReference type="AlphaFoldDB" id="A0A9P8ADQ0"/>